<dbReference type="Proteomes" id="UP000031737">
    <property type="component" value="Unassembled WGS sequence"/>
</dbReference>
<dbReference type="Gene3D" id="3.30.1520.10">
    <property type="entry name" value="Phox-like domain"/>
    <property type="match status" value="1"/>
</dbReference>
<evidence type="ECO:0000313" key="4">
    <source>
        <dbReference type="Proteomes" id="UP000031737"/>
    </source>
</evidence>
<organism evidence="3 4">
    <name type="scientific">Trypanosoma rangeli SC58</name>
    <dbReference type="NCBI Taxonomy" id="429131"/>
    <lineage>
        <taxon>Eukaryota</taxon>
        <taxon>Discoba</taxon>
        <taxon>Euglenozoa</taxon>
        <taxon>Kinetoplastea</taxon>
        <taxon>Metakinetoplastina</taxon>
        <taxon>Trypanosomatida</taxon>
        <taxon>Trypanosomatidae</taxon>
        <taxon>Trypanosoma</taxon>
        <taxon>Herpetosoma</taxon>
    </lineage>
</organism>
<dbReference type="OrthoDB" id="271164at2759"/>
<dbReference type="VEuPathDB" id="TriTrypDB:TRSC58_00327"/>
<dbReference type="InterPro" id="IPR015404">
    <property type="entry name" value="Vps5_C"/>
</dbReference>
<feature type="coiled-coil region" evidence="1">
    <location>
        <begin position="326"/>
        <end position="360"/>
    </location>
</feature>
<keyword evidence="1" id="KW-0175">Coiled coil</keyword>
<dbReference type="CDD" id="cd07596">
    <property type="entry name" value="BAR_SNX"/>
    <property type="match status" value="1"/>
</dbReference>
<dbReference type="Pfam" id="PF00787">
    <property type="entry name" value="PX"/>
    <property type="match status" value="1"/>
</dbReference>
<evidence type="ECO:0000256" key="1">
    <source>
        <dbReference type="SAM" id="Coils"/>
    </source>
</evidence>
<dbReference type="SUPFAM" id="SSF103657">
    <property type="entry name" value="BAR/IMD domain-like"/>
    <property type="match status" value="1"/>
</dbReference>
<dbReference type="AlphaFoldDB" id="A0A061JAH9"/>
<dbReference type="PROSITE" id="PS50195">
    <property type="entry name" value="PX"/>
    <property type="match status" value="1"/>
</dbReference>
<gene>
    <name evidence="3" type="ORF">TRSC58_00327</name>
</gene>
<dbReference type="GO" id="GO:0005768">
    <property type="term" value="C:endosome"/>
    <property type="evidence" value="ECO:0007669"/>
    <property type="project" value="TreeGrafter"/>
</dbReference>
<dbReference type="SMART" id="SM00312">
    <property type="entry name" value="PX"/>
    <property type="match status" value="1"/>
</dbReference>
<feature type="domain" description="PX" evidence="2">
    <location>
        <begin position="7"/>
        <end position="134"/>
    </location>
</feature>
<evidence type="ECO:0000259" key="2">
    <source>
        <dbReference type="PROSITE" id="PS50195"/>
    </source>
</evidence>
<dbReference type="InterPro" id="IPR001683">
    <property type="entry name" value="PX_dom"/>
</dbReference>
<name>A0A061JAH9_TRYRA</name>
<dbReference type="Gene3D" id="1.20.1270.60">
    <property type="entry name" value="Arfaptin homology (AH) domain/BAR domain"/>
    <property type="match status" value="1"/>
</dbReference>
<comment type="caution">
    <text evidence="3">The sequence shown here is derived from an EMBL/GenBank/DDBJ whole genome shotgun (WGS) entry which is preliminary data.</text>
</comment>
<dbReference type="PANTHER" id="PTHR10555:SF170">
    <property type="entry name" value="FI18122P1"/>
    <property type="match status" value="1"/>
</dbReference>
<dbReference type="GO" id="GO:0035091">
    <property type="term" value="F:phosphatidylinositol binding"/>
    <property type="evidence" value="ECO:0007669"/>
    <property type="project" value="InterPro"/>
</dbReference>
<accession>A0A061JAH9</accession>
<dbReference type="PANTHER" id="PTHR10555">
    <property type="entry name" value="SORTING NEXIN"/>
    <property type="match status" value="1"/>
</dbReference>
<dbReference type="InterPro" id="IPR027267">
    <property type="entry name" value="AH/BAR_dom_sf"/>
</dbReference>
<evidence type="ECO:0000313" key="3">
    <source>
        <dbReference type="EMBL" id="ESL11914.1"/>
    </source>
</evidence>
<proteinExistence type="predicted"/>
<dbReference type="Pfam" id="PF09325">
    <property type="entry name" value="Vps5"/>
    <property type="match status" value="1"/>
</dbReference>
<dbReference type="InterPro" id="IPR036871">
    <property type="entry name" value="PX_dom_sf"/>
</dbReference>
<sequence length="422" mass="48055">MGGSVFEFKVMEPEQRKGAGALDFAYWTYRICVSTTLSTYAQKELEVVRRYSDFEWFRAQLCEANPYCIVPPIPEKDVQGTLDKFVGSDSQSANRLRDYRQRALRKFLVRLGAHSRLHTSHLLKDFLEMNEEEWGRKMKATGKNSDGFFSTALGGGASHALTRQWNAGGAVTEAGSSYARMLANSNTNVQVWEETSLYIHHLEDNIKMLRDRLQTLVDRRRKTGNALHEFGVAFERVGEIERRIEANPLSNAIIAAGKQSKQLFSIYNDHANEEMKQVVETLNYYYGMCAAVRETLKRVQSRARHVELLRHHATDVVAQKERAAEKGGQAERVAKLDNELAELKERLDAANGEQEAGEAIFKDELCRFHQEKQYDMRAILKNFAEVQLKYSARMKETWESLRPTVDAVQFEGDGGGQANTLK</sequence>
<reference evidence="3 4" key="1">
    <citation type="submission" date="2013-07" db="EMBL/GenBank/DDBJ databases">
        <authorList>
            <person name="Stoco P.H."/>
            <person name="Wagner G."/>
            <person name="Gerber A."/>
            <person name="Zaha A."/>
            <person name="Thompson C."/>
            <person name="Bartholomeu D.C."/>
            <person name="Luckemeyer D.D."/>
            <person name="Bahia D."/>
            <person name="Loreto E."/>
            <person name="Prestes E.B."/>
            <person name="Lima F.M."/>
            <person name="Rodrigues-Luiz G."/>
            <person name="Vallejo G.A."/>
            <person name="Filho J.F."/>
            <person name="Monteiro K.M."/>
            <person name="Tyler K.M."/>
            <person name="de Almeida L.G."/>
            <person name="Ortiz M.F."/>
            <person name="Siervo M.A."/>
            <person name="de Moraes M.H."/>
            <person name="Cunha O.L."/>
            <person name="Mendonca-Neto R."/>
            <person name="Silva R."/>
            <person name="Teixeira S.M."/>
            <person name="Murta S.M."/>
            <person name="Sincero T.C."/>
            <person name="Mendes T.A."/>
            <person name="Urmenyi T.P."/>
            <person name="Silva V.G."/>
            <person name="da Rocha W.D."/>
            <person name="Andersson B."/>
            <person name="Romanha A.J."/>
            <person name="Steindel M."/>
            <person name="de Vasconcelos A.T."/>
            <person name="Grisard E.C."/>
        </authorList>
    </citation>
    <scope>NUCLEOTIDE SEQUENCE [LARGE SCALE GENOMIC DNA]</scope>
    <source>
        <strain evidence="3 4">SC58</strain>
    </source>
</reference>
<dbReference type="SUPFAM" id="SSF64268">
    <property type="entry name" value="PX domain"/>
    <property type="match status" value="1"/>
</dbReference>
<dbReference type="EMBL" id="AUPL01000327">
    <property type="protein sequence ID" value="ESL11914.1"/>
    <property type="molecule type" value="Genomic_DNA"/>
</dbReference>
<keyword evidence="4" id="KW-1185">Reference proteome</keyword>
<protein>
    <submittedName>
        <fullName evidence="3">Phosphoinositide-binding protein</fullName>
    </submittedName>
</protein>